<dbReference type="InterPro" id="IPR004358">
    <property type="entry name" value="Sig_transdc_His_kin-like_C"/>
</dbReference>
<dbReference type="Gene3D" id="3.30.565.10">
    <property type="entry name" value="Histidine kinase-like ATPase, C-terminal domain"/>
    <property type="match status" value="1"/>
</dbReference>
<dbReference type="EMBL" id="JAHZSS010000004">
    <property type="protein sequence ID" value="MBW8190499.1"/>
    <property type="molecule type" value="Genomic_DNA"/>
</dbReference>
<dbReference type="PROSITE" id="PS50109">
    <property type="entry name" value="HIS_KIN"/>
    <property type="match status" value="1"/>
</dbReference>
<dbReference type="PANTHER" id="PTHR43065">
    <property type="entry name" value="SENSOR HISTIDINE KINASE"/>
    <property type="match status" value="1"/>
</dbReference>
<evidence type="ECO:0000256" key="3">
    <source>
        <dbReference type="SAM" id="Phobius"/>
    </source>
</evidence>
<dbReference type="InterPro" id="IPR036097">
    <property type="entry name" value="HisK_dim/P_sf"/>
</dbReference>
<feature type="domain" description="Histidine kinase" evidence="4">
    <location>
        <begin position="230"/>
        <end position="429"/>
    </location>
</feature>
<dbReference type="SUPFAM" id="SSF55874">
    <property type="entry name" value="ATPase domain of HSP90 chaperone/DNA topoisomerase II/histidine kinase"/>
    <property type="match status" value="1"/>
</dbReference>
<gene>
    <name evidence="5" type="ORF">K0504_05565</name>
</gene>
<dbReference type="RefSeq" id="WP_220103183.1">
    <property type="nucleotide sequence ID" value="NZ_JAHZSS010000004.1"/>
</dbReference>
<protein>
    <recommendedName>
        <fullName evidence="2">histidine kinase</fullName>
        <ecNumber evidence="2">2.7.13.3</ecNumber>
    </recommendedName>
</protein>
<dbReference type="InterPro" id="IPR005467">
    <property type="entry name" value="His_kinase_dom"/>
</dbReference>
<dbReference type="InterPro" id="IPR036890">
    <property type="entry name" value="HATPase_C_sf"/>
</dbReference>
<keyword evidence="3" id="KW-0472">Membrane</keyword>
<dbReference type="GO" id="GO:0016301">
    <property type="term" value="F:kinase activity"/>
    <property type="evidence" value="ECO:0007669"/>
    <property type="project" value="UniProtKB-KW"/>
</dbReference>
<feature type="transmembrane region" description="Helical" evidence="3">
    <location>
        <begin position="5"/>
        <end position="23"/>
    </location>
</feature>
<evidence type="ECO:0000313" key="5">
    <source>
        <dbReference type="EMBL" id="MBW8190499.1"/>
    </source>
</evidence>
<dbReference type="SMART" id="SM00387">
    <property type="entry name" value="HATPase_c"/>
    <property type="match status" value="1"/>
</dbReference>
<dbReference type="PRINTS" id="PR00344">
    <property type="entry name" value="BCTRLSENSOR"/>
</dbReference>
<keyword evidence="5" id="KW-0808">Transferase</keyword>
<keyword evidence="5" id="KW-0418">Kinase</keyword>
<dbReference type="SUPFAM" id="SSF47384">
    <property type="entry name" value="Homodimeric domain of signal transducing histidine kinase"/>
    <property type="match status" value="1"/>
</dbReference>
<dbReference type="EC" id="2.7.13.3" evidence="2"/>
<comment type="catalytic activity">
    <reaction evidence="1">
        <text>ATP + protein L-histidine = ADP + protein N-phospho-L-histidine.</text>
        <dbReference type="EC" id="2.7.13.3"/>
    </reaction>
</comment>
<keyword evidence="3" id="KW-0812">Transmembrane</keyword>
<keyword evidence="6" id="KW-1185">Reference proteome</keyword>
<dbReference type="PANTHER" id="PTHR43065:SF51">
    <property type="entry name" value="HISTIDINE KINASE"/>
    <property type="match status" value="1"/>
</dbReference>
<comment type="caution">
    <text evidence="5">The sequence shown here is derived from an EMBL/GenBank/DDBJ whole genome shotgun (WGS) entry which is preliminary data.</text>
</comment>
<organism evidence="5 6">
    <name type="scientific">Neiella holothuriorum</name>
    <dbReference type="NCBI Taxonomy" id="2870530"/>
    <lineage>
        <taxon>Bacteria</taxon>
        <taxon>Pseudomonadati</taxon>
        <taxon>Pseudomonadota</taxon>
        <taxon>Gammaproteobacteria</taxon>
        <taxon>Alteromonadales</taxon>
        <taxon>Echinimonadaceae</taxon>
        <taxon>Neiella</taxon>
    </lineage>
</organism>
<evidence type="ECO:0000259" key="4">
    <source>
        <dbReference type="PROSITE" id="PS50109"/>
    </source>
</evidence>
<evidence type="ECO:0000313" key="6">
    <source>
        <dbReference type="Proteomes" id="UP001166251"/>
    </source>
</evidence>
<sequence>MTSRFFAYLLTLNSLLIASWLLLWPHQKYLLMGLASVIVVLMVRAIKVYSHQQQVLIQSLNDGLLSLQDGDFATSLPEPKVAAAKPTVSLFNKAAAKLRQERQYLYQRELLLDKVINASSTLTVLVNDRDKIVFTNQAARHFFLQSNEVGDELGWSSLLQQRAPELQQITDSEQGCFVSMLDTTQQPQAWHLSRSRLRLHGQRHELFIFKPMTDELNRKELHTWKKVVRVMNHELNNSLAPISSMCHSGMLLAEKFDEPRLNKVFSTISRRIAHLADFIKDYSALARIREPNKIPVDALSILETLQGMYNFELVNNAEHQIISADPQQLEQVLINLLKNAHEAEPEQQVSVIVNTTSDRYLQIIIADKGPGMTADILAKALTPGFSTKPSGSGIGLSLCREIIDGHNGRLSLRNGMNKGLEVQLYLPMN</sequence>
<dbReference type="InterPro" id="IPR003594">
    <property type="entry name" value="HATPase_dom"/>
</dbReference>
<proteinExistence type="predicted"/>
<evidence type="ECO:0000256" key="1">
    <source>
        <dbReference type="ARBA" id="ARBA00000085"/>
    </source>
</evidence>
<keyword evidence="3" id="KW-1133">Transmembrane helix</keyword>
<name>A0ABS7EE51_9GAMM</name>
<accession>A0ABS7EE51</accession>
<dbReference type="Pfam" id="PF02518">
    <property type="entry name" value="HATPase_c"/>
    <property type="match status" value="1"/>
</dbReference>
<evidence type="ECO:0000256" key="2">
    <source>
        <dbReference type="ARBA" id="ARBA00012438"/>
    </source>
</evidence>
<dbReference type="Proteomes" id="UP001166251">
    <property type="component" value="Unassembled WGS sequence"/>
</dbReference>
<reference evidence="5" key="1">
    <citation type="submission" date="2021-07" db="EMBL/GenBank/DDBJ databases">
        <title>Neiella marina sp. nov., isolated from the intestinal content of sea cucumber Apostichopus japonicus.</title>
        <authorList>
            <person name="Bai X."/>
        </authorList>
    </citation>
    <scope>NUCLEOTIDE SEQUENCE</scope>
    <source>
        <strain evidence="5">126</strain>
    </source>
</reference>